<evidence type="ECO:0000313" key="1">
    <source>
        <dbReference type="EMBL" id="KAF7542989.1"/>
    </source>
</evidence>
<organism evidence="1 2">
    <name type="scientific">Cylindrodendrum hubeiense</name>
    <dbReference type="NCBI Taxonomy" id="595255"/>
    <lineage>
        <taxon>Eukaryota</taxon>
        <taxon>Fungi</taxon>
        <taxon>Dikarya</taxon>
        <taxon>Ascomycota</taxon>
        <taxon>Pezizomycotina</taxon>
        <taxon>Sordariomycetes</taxon>
        <taxon>Hypocreomycetidae</taxon>
        <taxon>Hypocreales</taxon>
        <taxon>Nectriaceae</taxon>
        <taxon>Cylindrodendrum</taxon>
    </lineage>
</organism>
<dbReference type="AlphaFoldDB" id="A0A9P5L483"/>
<reference evidence="1" key="1">
    <citation type="submission" date="2020-03" db="EMBL/GenBank/DDBJ databases">
        <title>Draft Genome Sequence of Cylindrodendrum hubeiense.</title>
        <authorList>
            <person name="Buettner E."/>
            <person name="Kellner H."/>
        </authorList>
    </citation>
    <scope>NUCLEOTIDE SEQUENCE</scope>
    <source>
        <strain evidence="1">IHI 201604</strain>
    </source>
</reference>
<gene>
    <name evidence="1" type="ORF">G7Z17_g11105</name>
</gene>
<dbReference type="Proteomes" id="UP000722485">
    <property type="component" value="Unassembled WGS sequence"/>
</dbReference>
<keyword evidence="2" id="KW-1185">Reference proteome</keyword>
<dbReference type="OrthoDB" id="5428138at2759"/>
<comment type="caution">
    <text evidence="1">The sequence shown here is derived from an EMBL/GenBank/DDBJ whole genome shotgun (WGS) entry which is preliminary data.</text>
</comment>
<accession>A0A9P5L483</accession>
<name>A0A9P5L483_9HYPO</name>
<proteinExistence type="predicted"/>
<dbReference type="EMBL" id="JAANBB010000399">
    <property type="protein sequence ID" value="KAF7542989.1"/>
    <property type="molecule type" value="Genomic_DNA"/>
</dbReference>
<sequence>MAAEQLPTPRANHGYPVYDAQISRQRINIFGFHYTATSKDQEDIVANWYQTMDQFLNRPTKTAYMTRRHRANIGMYTSPRNRSQAIHDFSAQKFCGEPDGDIFLALNPEYSISSIRSEIVAAGTCEKRAKARIVRVITMIHDKCGPTAPFWSPEQVNYIANVPESIMVGLMSAFFTHDTVKLVRSLPHVVGLETMMTDLEPHEMTTYRPYAQTALDGLFHLLGAIYHRKDKMQVLHFANTPLLDRRMVAIILRSCPKVTMLGIYDCPLIHFGDVICLLNLISEINTGRVGTKLAPIDKFDFFPHFNAGMPYDDRAAGTYGITWSGVSTELAQRGIFRILLEAYVKARSMGIELLFDEDKAFRKYLSQLPLLPLAVEHFLHGLGRFRDSRYGAARGVQIEAHEAMYDTLKAIRLGIEDVSHDWPHWYGHIMGTYLPFCSSCGHEMVQDLYVQSARASQPHTRVCAGCMLRRVMDSEINHQKQELLGILGILFEAWDGTEFNPEAPMGYEFDAFLRLQTTNRVRNPPPPLQLDAHGNLIQPHYMEDLVRDNKVHYDSLQNLPTLKALLHSDAETIRAKAMNKAMLVDVQRIAIQLLGRLYPSWQGGLPPFGRTRVDRAMPNHEDEGQAPLRTQGMFDFEAARVIYEAADRRAF</sequence>
<evidence type="ECO:0000313" key="2">
    <source>
        <dbReference type="Proteomes" id="UP000722485"/>
    </source>
</evidence>
<protein>
    <submittedName>
        <fullName evidence="1">Uncharacterized protein</fullName>
    </submittedName>
</protein>